<comment type="similarity">
    <text evidence="1">Belongs to the 'phage' integrase family.</text>
</comment>
<dbReference type="GO" id="GO:0006310">
    <property type="term" value="P:DNA recombination"/>
    <property type="evidence" value="ECO:0007669"/>
    <property type="project" value="UniProtKB-KW"/>
</dbReference>
<dbReference type="EMBL" id="CABVHJ010000009">
    <property type="protein sequence ID" value="VVM98537.1"/>
    <property type="molecule type" value="Genomic_DNA"/>
</dbReference>
<keyword evidence="3" id="KW-0238">DNA-binding</keyword>
<reference evidence="6 7" key="1">
    <citation type="submission" date="2019-09" db="EMBL/GenBank/DDBJ databases">
        <authorList>
            <person name="Chandra G."/>
            <person name="Truman W A."/>
        </authorList>
    </citation>
    <scope>NUCLEOTIDE SEQUENCE [LARGE SCALE GENOMIC DNA]</scope>
    <source>
        <strain evidence="6">PS655</strain>
    </source>
</reference>
<proteinExistence type="inferred from homology"/>
<accession>A0A5E6U1V6</accession>
<sequence length="398" mass="45786">MARKTISGLYERNGIWHIDKVVRGQRLQESTGSSERQEAEQYLIHRLEKLRQEKVYGVREVRTWREAATRFLVEFKDQASIALSASHIEQLDPYIGDLPITHIDDGTLAAFKRDRQKPTKTAKGKVKPGVSNRTVNIALQRVVRILNLCHRKWRDAEKRPWLDSVPMISMLEEKRSSRKPYPLSWEEQSMLFAEIPDHLLRMALYKVNSGSREQEVCKLQWDWEIRVPELGTSVFLIPSEFGGRHEKAGVKNRDERLVVLNRVAMSIIDGQRGLHTKYVFPYGQPDEYGPTAMHRMNDTAWKSARIRAAAKWEKEHKSPAHPGFRSIRVHDLKHTFGRRLRAANVTEEDRKALLGHKNGSITSHYSTAELEHLIEAANKVSATDSRGPALTILRRKTG</sequence>
<dbReference type="InterPro" id="IPR002104">
    <property type="entry name" value="Integrase_catalytic"/>
</dbReference>
<dbReference type="Gene3D" id="1.10.443.10">
    <property type="entry name" value="Intergrase catalytic core"/>
    <property type="match status" value="1"/>
</dbReference>
<dbReference type="PANTHER" id="PTHR30349">
    <property type="entry name" value="PHAGE INTEGRASE-RELATED"/>
    <property type="match status" value="1"/>
</dbReference>
<dbReference type="Pfam" id="PF00589">
    <property type="entry name" value="Phage_integrase"/>
    <property type="match status" value="1"/>
</dbReference>
<dbReference type="InterPro" id="IPR050090">
    <property type="entry name" value="Tyrosine_recombinase_XerCD"/>
</dbReference>
<dbReference type="InterPro" id="IPR013762">
    <property type="entry name" value="Integrase-like_cat_sf"/>
</dbReference>
<organism evidence="6 7">
    <name type="scientific">Pseudomonas fluorescens</name>
    <dbReference type="NCBI Taxonomy" id="294"/>
    <lineage>
        <taxon>Bacteria</taxon>
        <taxon>Pseudomonadati</taxon>
        <taxon>Pseudomonadota</taxon>
        <taxon>Gammaproteobacteria</taxon>
        <taxon>Pseudomonadales</taxon>
        <taxon>Pseudomonadaceae</taxon>
        <taxon>Pseudomonas</taxon>
    </lineage>
</organism>
<dbReference type="GO" id="GO:0003677">
    <property type="term" value="F:DNA binding"/>
    <property type="evidence" value="ECO:0007669"/>
    <property type="project" value="UniProtKB-KW"/>
</dbReference>
<evidence type="ECO:0000313" key="7">
    <source>
        <dbReference type="Proteomes" id="UP000327167"/>
    </source>
</evidence>
<dbReference type="GO" id="GO:0015074">
    <property type="term" value="P:DNA integration"/>
    <property type="evidence" value="ECO:0007669"/>
    <property type="project" value="UniProtKB-KW"/>
</dbReference>
<evidence type="ECO:0000313" key="6">
    <source>
        <dbReference type="EMBL" id="VVM98537.1"/>
    </source>
</evidence>
<feature type="domain" description="Tyr recombinase" evidence="5">
    <location>
        <begin position="178"/>
        <end position="378"/>
    </location>
</feature>
<evidence type="ECO:0000256" key="3">
    <source>
        <dbReference type="ARBA" id="ARBA00023125"/>
    </source>
</evidence>
<dbReference type="Proteomes" id="UP000327167">
    <property type="component" value="Unassembled WGS sequence"/>
</dbReference>
<evidence type="ECO:0000259" key="5">
    <source>
        <dbReference type="PROSITE" id="PS51898"/>
    </source>
</evidence>
<dbReference type="SUPFAM" id="SSF56349">
    <property type="entry name" value="DNA breaking-rejoining enzymes"/>
    <property type="match status" value="1"/>
</dbReference>
<dbReference type="AlphaFoldDB" id="A0A5E6U1V6"/>
<dbReference type="PROSITE" id="PS51898">
    <property type="entry name" value="TYR_RECOMBINASE"/>
    <property type="match status" value="1"/>
</dbReference>
<gene>
    <name evidence="6" type="ORF">PS655_03208</name>
</gene>
<name>A0A5E6U1V6_PSEFL</name>
<evidence type="ECO:0000256" key="1">
    <source>
        <dbReference type="ARBA" id="ARBA00008857"/>
    </source>
</evidence>
<keyword evidence="4" id="KW-0233">DNA recombination</keyword>
<evidence type="ECO:0000256" key="4">
    <source>
        <dbReference type="ARBA" id="ARBA00023172"/>
    </source>
</evidence>
<keyword evidence="2" id="KW-0229">DNA integration</keyword>
<evidence type="ECO:0000256" key="2">
    <source>
        <dbReference type="ARBA" id="ARBA00022908"/>
    </source>
</evidence>
<dbReference type="InterPro" id="IPR011010">
    <property type="entry name" value="DNA_brk_join_enz"/>
</dbReference>
<protein>
    <recommendedName>
        <fullName evidence="5">Tyr recombinase domain-containing protein</fullName>
    </recommendedName>
</protein>
<dbReference type="PANTHER" id="PTHR30349:SF41">
    <property type="entry name" value="INTEGRASE_RECOMBINASE PROTEIN MJ0367-RELATED"/>
    <property type="match status" value="1"/>
</dbReference>